<evidence type="ECO:0000313" key="2">
    <source>
        <dbReference type="Proteomes" id="UP001234178"/>
    </source>
</evidence>
<dbReference type="EMBL" id="JAOYFB010000038">
    <property type="protein sequence ID" value="KAK4027231.1"/>
    <property type="molecule type" value="Genomic_DNA"/>
</dbReference>
<name>A0ABR0AQ35_9CRUS</name>
<reference evidence="1 2" key="1">
    <citation type="journal article" date="2023" name="Nucleic Acids Res.">
        <title>The hologenome of Daphnia magna reveals possible DNA methylation and microbiome-mediated evolution of the host genome.</title>
        <authorList>
            <person name="Chaturvedi A."/>
            <person name="Li X."/>
            <person name="Dhandapani V."/>
            <person name="Marshall H."/>
            <person name="Kissane S."/>
            <person name="Cuenca-Cambronero M."/>
            <person name="Asole G."/>
            <person name="Calvet F."/>
            <person name="Ruiz-Romero M."/>
            <person name="Marangio P."/>
            <person name="Guigo R."/>
            <person name="Rago D."/>
            <person name="Mirbahai L."/>
            <person name="Eastwood N."/>
            <person name="Colbourne J.K."/>
            <person name="Zhou J."/>
            <person name="Mallon E."/>
            <person name="Orsini L."/>
        </authorList>
    </citation>
    <scope>NUCLEOTIDE SEQUENCE [LARGE SCALE GENOMIC DNA]</scope>
    <source>
        <strain evidence="1">LRV0_1</strain>
    </source>
</reference>
<evidence type="ECO:0000313" key="1">
    <source>
        <dbReference type="EMBL" id="KAK4027231.1"/>
    </source>
</evidence>
<gene>
    <name evidence="1" type="ORF">OUZ56_016243</name>
</gene>
<accession>A0ABR0AQ35</accession>
<sequence>MVVMELRFSGWLGHPMCLPYPQTSQNAERGSTFLREGKAFKLILVATKLFLQELIVAIATIRKGYPIRETKVFRLAKPPHVPAAPPDNSECRTRIGVLSCLDH</sequence>
<dbReference type="Proteomes" id="UP001234178">
    <property type="component" value="Unassembled WGS sequence"/>
</dbReference>
<keyword evidence="2" id="KW-1185">Reference proteome</keyword>
<organism evidence="1 2">
    <name type="scientific">Daphnia magna</name>
    <dbReference type="NCBI Taxonomy" id="35525"/>
    <lineage>
        <taxon>Eukaryota</taxon>
        <taxon>Metazoa</taxon>
        <taxon>Ecdysozoa</taxon>
        <taxon>Arthropoda</taxon>
        <taxon>Crustacea</taxon>
        <taxon>Branchiopoda</taxon>
        <taxon>Diplostraca</taxon>
        <taxon>Cladocera</taxon>
        <taxon>Anomopoda</taxon>
        <taxon>Daphniidae</taxon>
        <taxon>Daphnia</taxon>
    </lineage>
</organism>
<protein>
    <submittedName>
        <fullName evidence="1">Uncharacterized protein</fullName>
    </submittedName>
</protein>
<comment type="caution">
    <text evidence="1">The sequence shown here is derived from an EMBL/GenBank/DDBJ whole genome shotgun (WGS) entry which is preliminary data.</text>
</comment>
<proteinExistence type="predicted"/>